<accession>A0ABS7Z639</accession>
<keyword evidence="2" id="KW-0812">Transmembrane</keyword>
<dbReference type="EMBL" id="JADEYP010000018">
    <property type="protein sequence ID" value="MCA5005629.1"/>
    <property type="molecule type" value="Genomic_DNA"/>
</dbReference>
<organism evidence="4 5">
    <name type="scientific">Sphingobacterium bovistauri</name>
    <dbReference type="NCBI Taxonomy" id="2781959"/>
    <lineage>
        <taxon>Bacteria</taxon>
        <taxon>Pseudomonadati</taxon>
        <taxon>Bacteroidota</taxon>
        <taxon>Sphingobacteriia</taxon>
        <taxon>Sphingobacteriales</taxon>
        <taxon>Sphingobacteriaceae</taxon>
        <taxon>Sphingobacterium</taxon>
    </lineage>
</organism>
<protein>
    <submittedName>
        <fullName evidence="4">Energy transducer TonB</fullName>
    </submittedName>
</protein>
<comment type="caution">
    <text evidence="4">The sequence shown here is derived from an EMBL/GenBank/DDBJ whole genome shotgun (WGS) entry which is preliminary data.</text>
</comment>
<keyword evidence="2" id="KW-0472">Membrane</keyword>
<dbReference type="PANTHER" id="PTHR33446:SF2">
    <property type="entry name" value="PROTEIN TONB"/>
    <property type="match status" value="1"/>
</dbReference>
<feature type="transmembrane region" description="Helical" evidence="2">
    <location>
        <begin position="40"/>
        <end position="58"/>
    </location>
</feature>
<dbReference type="PANTHER" id="PTHR33446">
    <property type="entry name" value="PROTEIN TONB-RELATED"/>
    <property type="match status" value="1"/>
</dbReference>
<evidence type="ECO:0000313" key="4">
    <source>
        <dbReference type="EMBL" id="MCA5005629.1"/>
    </source>
</evidence>
<evidence type="ECO:0000256" key="2">
    <source>
        <dbReference type="SAM" id="Phobius"/>
    </source>
</evidence>
<keyword evidence="2" id="KW-1133">Transmembrane helix</keyword>
<evidence type="ECO:0000256" key="1">
    <source>
        <dbReference type="SAM" id="MobiDB-lite"/>
    </source>
</evidence>
<gene>
    <name evidence="4" type="ORF">IPZ78_10740</name>
</gene>
<name>A0ABS7Z639_9SPHI</name>
<dbReference type="Proteomes" id="UP001165302">
    <property type="component" value="Unassembled WGS sequence"/>
</dbReference>
<dbReference type="PROSITE" id="PS52015">
    <property type="entry name" value="TONB_CTD"/>
    <property type="match status" value="1"/>
</dbReference>
<dbReference type="RefSeq" id="WP_225553538.1">
    <property type="nucleotide sequence ID" value="NZ_JADEYP010000018.1"/>
</dbReference>
<evidence type="ECO:0000313" key="5">
    <source>
        <dbReference type="Proteomes" id="UP001165302"/>
    </source>
</evidence>
<feature type="domain" description="TonB C-terminal" evidence="3">
    <location>
        <begin position="199"/>
        <end position="290"/>
    </location>
</feature>
<feature type="region of interest" description="Disordered" evidence="1">
    <location>
        <begin position="163"/>
        <end position="182"/>
    </location>
</feature>
<dbReference type="SUPFAM" id="SSF74653">
    <property type="entry name" value="TolA/TonB C-terminal domain"/>
    <property type="match status" value="1"/>
</dbReference>
<dbReference type="InterPro" id="IPR037682">
    <property type="entry name" value="TonB_C"/>
</dbReference>
<reference evidence="4" key="1">
    <citation type="submission" date="2020-10" db="EMBL/GenBank/DDBJ databases">
        <authorList>
            <person name="Lu T."/>
            <person name="Wang Q."/>
            <person name="Han X."/>
        </authorList>
    </citation>
    <scope>NUCLEOTIDE SEQUENCE</scope>
    <source>
        <strain evidence="4">WQ 366</strain>
    </source>
</reference>
<dbReference type="InterPro" id="IPR051045">
    <property type="entry name" value="TonB-dependent_transducer"/>
</dbReference>
<sequence>MMLFKSLIYSKDWTDIVFANRNKEYGAYQLRQMSGKATNIALLIVITVAGGLSGYSFISKDGNSDKVMQETFSNSVNIEPELIPLETIIEAKTEDMKVQQVAKDVSALDLVKFTEINPTTSTSVTEDIADEKDVLDKTKLLASFNAKGQKGGELITRGTFGTHRQDGGSIGHNTGDLTGGNPNGEVPFTSVEIMPEPIGGMSTFVKWIADNYTFPQSALDNGVKGLIQVKFIVEKDGSLSSFEVLRDMGFGTGVEAVHLLKKAKKWNAGIQNGQPVRVAFTLPIRLSPQQ</sequence>
<proteinExistence type="predicted"/>
<evidence type="ECO:0000259" key="3">
    <source>
        <dbReference type="PROSITE" id="PS52015"/>
    </source>
</evidence>
<keyword evidence="5" id="KW-1185">Reference proteome</keyword>
<dbReference type="Pfam" id="PF03544">
    <property type="entry name" value="TonB_C"/>
    <property type="match status" value="1"/>
</dbReference>
<dbReference type="Gene3D" id="3.30.1150.10">
    <property type="match status" value="1"/>
</dbReference>